<keyword evidence="2" id="KW-0732">Signal</keyword>
<keyword evidence="4" id="KW-1185">Reference proteome</keyword>
<dbReference type="AlphaFoldDB" id="A0A8T0E6Q1"/>
<reference evidence="3" key="2">
    <citation type="submission" date="2020-06" db="EMBL/GenBank/DDBJ databases">
        <authorList>
            <person name="Sheffer M."/>
        </authorList>
    </citation>
    <scope>NUCLEOTIDE SEQUENCE</scope>
</reference>
<organism evidence="3 4">
    <name type="scientific">Argiope bruennichi</name>
    <name type="common">Wasp spider</name>
    <name type="synonym">Aranea bruennichi</name>
    <dbReference type="NCBI Taxonomy" id="94029"/>
    <lineage>
        <taxon>Eukaryota</taxon>
        <taxon>Metazoa</taxon>
        <taxon>Ecdysozoa</taxon>
        <taxon>Arthropoda</taxon>
        <taxon>Chelicerata</taxon>
        <taxon>Arachnida</taxon>
        <taxon>Araneae</taxon>
        <taxon>Araneomorphae</taxon>
        <taxon>Entelegynae</taxon>
        <taxon>Araneoidea</taxon>
        <taxon>Araneidae</taxon>
        <taxon>Argiope</taxon>
    </lineage>
</organism>
<reference evidence="3" key="1">
    <citation type="journal article" date="2020" name="bioRxiv">
        <title>Chromosome-level reference genome of the European wasp spider Argiope bruennichi: a resource for studies on range expansion and evolutionary adaptation.</title>
        <authorList>
            <person name="Sheffer M.M."/>
            <person name="Hoppe A."/>
            <person name="Krehenwinkel H."/>
            <person name="Uhl G."/>
            <person name="Kuss A.W."/>
            <person name="Jensen L."/>
            <person name="Jensen C."/>
            <person name="Gillespie R.G."/>
            <person name="Hoff K.J."/>
            <person name="Prost S."/>
        </authorList>
    </citation>
    <scope>NUCLEOTIDE SEQUENCE</scope>
</reference>
<sequence length="141" mass="14644">MDSLFLLTLIIVSMSSGGYCFSQSMSCSTVNGRTVCERQASDGNVAGAFAGAVSGQNGAFQDAAAMTGNTHSGQSQSSRTTVGRNPSGNSGDKNFHPNANPFWTAGSNDPPGVFNPFGTVKKMLNSFGVGDGFPFNIFGRR</sequence>
<dbReference type="Proteomes" id="UP000807504">
    <property type="component" value="Unassembled WGS sequence"/>
</dbReference>
<gene>
    <name evidence="3" type="ORF">HNY73_020013</name>
</gene>
<feature type="compositionally biased region" description="Polar residues" evidence="1">
    <location>
        <begin position="67"/>
        <end position="92"/>
    </location>
</feature>
<protein>
    <submittedName>
        <fullName evidence="3">Uncharacterized protein</fullName>
    </submittedName>
</protein>
<name>A0A8T0E6Q1_ARGBR</name>
<evidence type="ECO:0000313" key="3">
    <source>
        <dbReference type="EMBL" id="KAF8767000.1"/>
    </source>
</evidence>
<feature type="region of interest" description="Disordered" evidence="1">
    <location>
        <begin position="64"/>
        <end position="107"/>
    </location>
</feature>
<evidence type="ECO:0000313" key="4">
    <source>
        <dbReference type="Proteomes" id="UP000807504"/>
    </source>
</evidence>
<proteinExistence type="predicted"/>
<dbReference type="EMBL" id="JABXBU010002230">
    <property type="protein sequence ID" value="KAF8767000.1"/>
    <property type="molecule type" value="Genomic_DNA"/>
</dbReference>
<accession>A0A8T0E6Q1</accession>
<evidence type="ECO:0000256" key="1">
    <source>
        <dbReference type="SAM" id="MobiDB-lite"/>
    </source>
</evidence>
<feature type="signal peptide" evidence="2">
    <location>
        <begin position="1"/>
        <end position="20"/>
    </location>
</feature>
<evidence type="ECO:0000256" key="2">
    <source>
        <dbReference type="SAM" id="SignalP"/>
    </source>
</evidence>
<comment type="caution">
    <text evidence="3">The sequence shown here is derived from an EMBL/GenBank/DDBJ whole genome shotgun (WGS) entry which is preliminary data.</text>
</comment>
<feature type="chain" id="PRO_5035876283" evidence="2">
    <location>
        <begin position="21"/>
        <end position="141"/>
    </location>
</feature>